<dbReference type="InterPro" id="IPR000835">
    <property type="entry name" value="HTH_MarR-typ"/>
</dbReference>
<evidence type="ECO:0000313" key="7">
    <source>
        <dbReference type="EMBL" id="ATF05200.1"/>
    </source>
</evidence>
<keyword evidence="2" id="KW-0963">Cytoplasm</keyword>
<keyword evidence="3" id="KW-0805">Transcription regulation</keyword>
<dbReference type="AlphaFoldDB" id="A0AAC9Z7E6"/>
<dbReference type="PANTHER" id="PTHR33164">
    <property type="entry name" value="TRANSCRIPTIONAL REGULATOR, MARR FAMILY"/>
    <property type="match status" value="1"/>
</dbReference>
<dbReference type="InterPro" id="IPR036388">
    <property type="entry name" value="WH-like_DNA-bd_sf"/>
</dbReference>
<evidence type="ECO:0000313" key="8">
    <source>
        <dbReference type="Proteomes" id="UP000217545"/>
    </source>
</evidence>
<evidence type="ECO:0000256" key="4">
    <source>
        <dbReference type="ARBA" id="ARBA00023125"/>
    </source>
</evidence>
<protein>
    <submittedName>
        <fullName evidence="7">Transcriptional regulator, MarR family</fullName>
    </submittedName>
</protein>
<gene>
    <name evidence="7" type="ORF">PhaeoP63_01109</name>
</gene>
<evidence type="ECO:0000256" key="2">
    <source>
        <dbReference type="ARBA" id="ARBA00022490"/>
    </source>
</evidence>
<dbReference type="Proteomes" id="UP000217545">
    <property type="component" value="Chromosome"/>
</dbReference>
<evidence type="ECO:0000259" key="6">
    <source>
        <dbReference type="PROSITE" id="PS50995"/>
    </source>
</evidence>
<dbReference type="Pfam" id="PF22381">
    <property type="entry name" value="Staph_reg_Sar_Rot"/>
    <property type="match status" value="1"/>
</dbReference>
<dbReference type="Gene3D" id="1.10.10.10">
    <property type="entry name" value="Winged helix-like DNA-binding domain superfamily/Winged helix DNA-binding domain"/>
    <property type="match status" value="1"/>
</dbReference>
<dbReference type="PANTHER" id="PTHR33164:SF5">
    <property type="entry name" value="ORGANIC HYDROPEROXIDE RESISTANCE TRANSCRIPTIONAL REGULATOR"/>
    <property type="match status" value="1"/>
</dbReference>
<dbReference type="InterPro" id="IPR055166">
    <property type="entry name" value="Transc_reg_Sar_Rot_HTH"/>
</dbReference>
<comment type="subcellular location">
    <subcellularLocation>
        <location evidence="1">Cytoplasm</location>
    </subcellularLocation>
</comment>
<sequence length="145" mass="16170">MSKLPENADEMFCFAVYNASHAINQLYGPLLRPLGLTYPQYITLMLLWERDAQGVGELAAQLSLKTSTLTPLLKRLESSGLVQRIRGTKDERQVFVHLTGKGRDLHAASREITSCLVEATEMEPEALDQITTNLTRLTKNLTHGS</sequence>
<proteinExistence type="predicted"/>
<dbReference type="GO" id="GO:0003677">
    <property type="term" value="F:DNA binding"/>
    <property type="evidence" value="ECO:0007669"/>
    <property type="project" value="UniProtKB-KW"/>
</dbReference>
<dbReference type="GO" id="GO:0003700">
    <property type="term" value="F:DNA-binding transcription factor activity"/>
    <property type="evidence" value="ECO:0007669"/>
    <property type="project" value="InterPro"/>
</dbReference>
<evidence type="ECO:0000256" key="5">
    <source>
        <dbReference type="ARBA" id="ARBA00023163"/>
    </source>
</evidence>
<evidence type="ECO:0000256" key="3">
    <source>
        <dbReference type="ARBA" id="ARBA00023015"/>
    </source>
</evidence>
<dbReference type="InterPro" id="IPR036390">
    <property type="entry name" value="WH_DNA-bd_sf"/>
</dbReference>
<dbReference type="InterPro" id="IPR039422">
    <property type="entry name" value="MarR/SlyA-like"/>
</dbReference>
<dbReference type="SMART" id="SM00347">
    <property type="entry name" value="HTH_MARR"/>
    <property type="match status" value="1"/>
</dbReference>
<dbReference type="GO" id="GO:0006950">
    <property type="term" value="P:response to stress"/>
    <property type="evidence" value="ECO:0007669"/>
    <property type="project" value="TreeGrafter"/>
</dbReference>
<dbReference type="GeneID" id="31845551"/>
<dbReference type="EMBL" id="CP010784">
    <property type="protein sequence ID" value="ATF05200.1"/>
    <property type="molecule type" value="Genomic_DNA"/>
</dbReference>
<feature type="domain" description="HTH marR-type" evidence="6">
    <location>
        <begin position="9"/>
        <end position="139"/>
    </location>
</feature>
<dbReference type="RefSeq" id="WP_024096587.1">
    <property type="nucleotide sequence ID" value="NZ_CP010588.1"/>
</dbReference>
<keyword evidence="5" id="KW-0804">Transcription</keyword>
<evidence type="ECO:0000256" key="1">
    <source>
        <dbReference type="ARBA" id="ARBA00004496"/>
    </source>
</evidence>
<accession>A0AAC9Z7E6</accession>
<reference evidence="7 8" key="1">
    <citation type="journal article" date="2017" name="Front. Microbiol.">
        <title>Phaeobacter piscinae sp. nov., a species of the Roseobacter group and potential aquaculture probiont.</title>
        <authorList>
            <person name="Sonnenschein E.C."/>
            <person name="Phippen C.B.W."/>
            <person name="Nielsen K.F."/>
            <person name="Mateiu R.V."/>
            <person name="Melchiorsen J."/>
            <person name="Gram L."/>
            <person name="Overmann J."/>
            <person name="Freese H.M."/>
        </authorList>
    </citation>
    <scope>NUCLEOTIDE SEQUENCE [LARGE SCALE GENOMIC DNA]</scope>
    <source>
        <strain evidence="7 8">P63</strain>
    </source>
</reference>
<dbReference type="GO" id="GO:0005737">
    <property type="term" value="C:cytoplasm"/>
    <property type="evidence" value="ECO:0007669"/>
    <property type="project" value="UniProtKB-SubCell"/>
</dbReference>
<organism evidence="7 8">
    <name type="scientific">Phaeobacter gallaeciensis</name>
    <dbReference type="NCBI Taxonomy" id="60890"/>
    <lineage>
        <taxon>Bacteria</taxon>
        <taxon>Pseudomonadati</taxon>
        <taxon>Pseudomonadota</taxon>
        <taxon>Alphaproteobacteria</taxon>
        <taxon>Rhodobacterales</taxon>
        <taxon>Roseobacteraceae</taxon>
        <taxon>Phaeobacter</taxon>
    </lineage>
</organism>
<dbReference type="PRINTS" id="PR00598">
    <property type="entry name" value="HTHMARR"/>
</dbReference>
<dbReference type="SUPFAM" id="SSF46785">
    <property type="entry name" value="Winged helix' DNA-binding domain"/>
    <property type="match status" value="1"/>
</dbReference>
<keyword evidence="4" id="KW-0238">DNA-binding</keyword>
<dbReference type="PROSITE" id="PS50995">
    <property type="entry name" value="HTH_MARR_2"/>
    <property type="match status" value="1"/>
</dbReference>
<name>A0AAC9Z7E6_9RHOB</name>